<proteinExistence type="predicted"/>
<reference evidence="1 2" key="1">
    <citation type="journal article" date="2023" name="Plants (Basel)">
        <title>Bridging the Gap: Combining Genomics and Transcriptomics Approaches to Understand Stylosanthes scabra, an Orphan Legume from the Brazilian Caatinga.</title>
        <authorList>
            <person name="Ferreira-Neto J.R.C."/>
            <person name="da Silva M.D."/>
            <person name="Binneck E."/>
            <person name="de Melo N.F."/>
            <person name="da Silva R.H."/>
            <person name="de Melo A.L.T.M."/>
            <person name="Pandolfi V."/>
            <person name="Bustamante F.O."/>
            <person name="Brasileiro-Vidal A.C."/>
            <person name="Benko-Iseppon A.M."/>
        </authorList>
    </citation>
    <scope>NUCLEOTIDE SEQUENCE [LARGE SCALE GENOMIC DNA]</scope>
    <source>
        <tissue evidence="1">Leaves</tissue>
    </source>
</reference>
<name>A0ABU6T4F4_9FABA</name>
<accession>A0ABU6T4F4</accession>
<comment type="caution">
    <text evidence="1">The sequence shown here is derived from an EMBL/GenBank/DDBJ whole genome shotgun (WGS) entry which is preliminary data.</text>
</comment>
<evidence type="ECO:0000313" key="2">
    <source>
        <dbReference type="Proteomes" id="UP001341840"/>
    </source>
</evidence>
<protein>
    <submittedName>
        <fullName evidence="1">Uncharacterized protein</fullName>
    </submittedName>
</protein>
<keyword evidence="2" id="KW-1185">Reference proteome</keyword>
<gene>
    <name evidence="1" type="ORF">PIB30_004759</name>
</gene>
<sequence length="115" mass="13463">MLSVEVFSTKYLPLEAWPVQHRYAGRVLPRHHKGVIEKGFNMELDNRRERALYRHIMHEQVLNPHISVPSTCMSRNIETQHDGATNKAATGFGQRRSQGTRRPYYLYIWKGRGCQ</sequence>
<dbReference type="EMBL" id="JASCZI010090630">
    <property type="protein sequence ID" value="MED6143254.1"/>
    <property type="molecule type" value="Genomic_DNA"/>
</dbReference>
<evidence type="ECO:0000313" key="1">
    <source>
        <dbReference type="EMBL" id="MED6143254.1"/>
    </source>
</evidence>
<organism evidence="1 2">
    <name type="scientific">Stylosanthes scabra</name>
    <dbReference type="NCBI Taxonomy" id="79078"/>
    <lineage>
        <taxon>Eukaryota</taxon>
        <taxon>Viridiplantae</taxon>
        <taxon>Streptophyta</taxon>
        <taxon>Embryophyta</taxon>
        <taxon>Tracheophyta</taxon>
        <taxon>Spermatophyta</taxon>
        <taxon>Magnoliopsida</taxon>
        <taxon>eudicotyledons</taxon>
        <taxon>Gunneridae</taxon>
        <taxon>Pentapetalae</taxon>
        <taxon>rosids</taxon>
        <taxon>fabids</taxon>
        <taxon>Fabales</taxon>
        <taxon>Fabaceae</taxon>
        <taxon>Papilionoideae</taxon>
        <taxon>50 kb inversion clade</taxon>
        <taxon>dalbergioids sensu lato</taxon>
        <taxon>Dalbergieae</taxon>
        <taxon>Pterocarpus clade</taxon>
        <taxon>Stylosanthes</taxon>
    </lineage>
</organism>
<dbReference type="Proteomes" id="UP001341840">
    <property type="component" value="Unassembled WGS sequence"/>
</dbReference>